<evidence type="ECO:0000313" key="6">
    <source>
        <dbReference type="Proteomes" id="UP000008141"/>
    </source>
</evidence>
<dbReference type="InterPro" id="IPR011989">
    <property type="entry name" value="ARM-like"/>
</dbReference>
<dbReference type="EMBL" id="GL433849">
    <property type="protein sequence ID" value="EFN53905.1"/>
    <property type="molecule type" value="Genomic_DNA"/>
</dbReference>
<dbReference type="GO" id="GO:0015031">
    <property type="term" value="P:protein transport"/>
    <property type="evidence" value="ECO:0007669"/>
    <property type="project" value="UniProtKB-KW"/>
</dbReference>
<feature type="transmembrane region" description="Helical" evidence="4">
    <location>
        <begin position="757"/>
        <end position="783"/>
    </location>
</feature>
<proteinExistence type="inferred from homology"/>
<evidence type="ECO:0000256" key="4">
    <source>
        <dbReference type="SAM" id="Phobius"/>
    </source>
</evidence>
<keyword evidence="4" id="KW-1133">Transmembrane helix</keyword>
<reference evidence="5 6" key="1">
    <citation type="journal article" date="2010" name="Plant Cell">
        <title>The Chlorella variabilis NC64A genome reveals adaptation to photosymbiosis, coevolution with viruses, and cryptic sex.</title>
        <authorList>
            <person name="Blanc G."/>
            <person name="Duncan G."/>
            <person name="Agarkova I."/>
            <person name="Borodovsky M."/>
            <person name="Gurnon J."/>
            <person name="Kuo A."/>
            <person name="Lindquist E."/>
            <person name="Lucas S."/>
            <person name="Pangilinan J."/>
            <person name="Polle J."/>
            <person name="Salamov A."/>
            <person name="Terry A."/>
            <person name="Yamada T."/>
            <person name="Dunigan D.D."/>
            <person name="Grigoriev I.V."/>
            <person name="Claverie J.M."/>
            <person name="Van Etten J.L."/>
        </authorList>
    </citation>
    <scope>NUCLEOTIDE SEQUENCE [LARGE SCALE GENOMIC DNA]</scope>
    <source>
        <strain evidence="5 6">NC64A</strain>
    </source>
</reference>
<dbReference type="eggNOG" id="KOG0166">
    <property type="taxonomic scope" value="Eukaryota"/>
</dbReference>
<keyword evidence="3" id="KW-0653">Protein transport</keyword>
<dbReference type="FunCoup" id="E1ZJQ4">
    <property type="interactions" value="218"/>
</dbReference>
<protein>
    <submittedName>
        <fullName evidence="5">Uncharacterized protein</fullName>
    </submittedName>
</protein>
<dbReference type="InterPro" id="IPR016024">
    <property type="entry name" value="ARM-type_fold"/>
</dbReference>
<evidence type="ECO:0000256" key="3">
    <source>
        <dbReference type="ARBA" id="ARBA00022927"/>
    </source>
</evidence>
<dbReference type="KEGG" id="cvr:CHLNCDRAFT_58379"/>
<organism evidence="6">
    <name type="scientific">Chlorella variabilis</name>
    <name type="common">Green alga</name>
    <dbReference type="NCBI Taxonomy" id="554065"/>
    <lineage>
        <taxon>Eukaryota</taxon>
        <taxon>Viridiplantae</taxon>
        <taxon>Chlorophyta</taxon>
        <taxon>core chlorophytes</taxon>
        <taxon>Trebouxiophyceae</taxon>
        <taxon>Chlorellales</taxon>
        <taxon>Chlorellaceae</taxon>
        <taxon>Chlorella clade</taxon>
        <taxon>Chlorella</taxon>
    </lineage>
</organism>
<evidence type="ECO:0000256" key="1">
    <source>
        <dbReference type="ARBA" id="ARBA00010394"/>
    </source>
</evidence>
<dbReference type="SUPFAM" id="SSF48371">
    <property type="entry name" value="ARM repeat"/>
    <property type="match status" value="1"/>
</dbReference>
<dbReference type="PANTHER" id="PTHR23316">
    <property type="entry name" value="IMPORTIN ALPHA"/>
    <property type="match status" value="1"/>
</dbReference>
<comment type="similarity">
    <text evidence="1">Belongs to the importin alpha family.</text>
</comment>
<dbReference type="InterPro" id="IPR000225">
    <property type="entry name" value="Armadillo"/>
</dbReference>
<dbReference type="GeneID" id="17353445"/>
<gene>
    <name evidence="5" type="ORF">CHLNCDRAFT_58379</name>
</gene>
<keyword evidence="4" id="KW-0812">Transmembrane</keyword>
<evidence type="ECO:0000313" key="5">
    <source>
        <dbReference type="EMBL" id="EFN53905.1"/>
    </source>
</evidence>
<dbReference type="STRING" id="554065.E1ZJQ4"/>
<keyword evidence="6" id="KW-1185">Reference proteome</keyword>
<sequence>MGPILCCFPPSLPAQTVAFSTQRKESALRSKRLKRDASLGSLGGISREAVSEGGAEAASTPIPPEDIAAEVQAAVDAVKGAKPVGSDLCLDAVRRLRQLLSNYDEPPFKEAVQAGAVPVLVAALQPPRMDSTAMETIFEAAWAITNLAVGEFETVKAVLAAAPILIAYLGGGSGLPVAEQCAWALGNIAAEDFEFRQTLIANGVVRPLAQLLVGARRALDSGTADNDDPALAAGTTAAWALSNVLKGAGREVGEVVGVEGAAEAIVRLVAAAPDHLATEAAWAHLNRMVSLGVVPPMLARMTSAVDQMLQDEQVGRALLIPLMRSLGNIAAGGGAAAMEQLLSPDASPALQALVTCAGSHHHGLQKEACWVLSNIAGMPGRGGIEALKAAGAVPALMCLLKDAPFHVRKEAAFALANICADGGGGTGNPETLNWLFAADREAMRAMLSLMRSADMDAARLGLQARRCLPFTEMVLRLLDNGEQAVEEADGIDAMEAVQFGAVPPELQRMAAALVDKMACASVLAAPAQAARVAISSSRGASASCRAAPLCRRAPAAQRRAARLAVVAQGANPAPWKANAPAAEGQELSLELPTEDVQKSIELVALPRGRGKVIVVGLVEPDSAAAAAGVAAGQQLLAISDPIRAGDMWELDGKSALKYVQQAIRGRGLESTTVRVTTQPAPEYERLIADMEQGEGAAADADPDGAAFRLERQYQLQRLQEAAAMQERARQEARLAKRQEAIQAGRAKLAQDYDSPPAMGGAGLGLAMLLPLTILGAALGSGYIK</sequence>
<dbReference type="SMART" id="SM00185">
    <property type="entry name" value="ARM"/>
    <property type="match status" value="5"/>
</dbReference>
<dbReference type="OrthoDB" id="29145at2759"/>
<dbReference type="Gene3D" id="1.25.10.10">
    <property type="entry name" value="Leucine-rich Repeat Variant"/>
    <property type="match status" value="1"/>
</dbReference>
<dbReference type="InParanoid" id="E1ZJQ4"/>
<evidence type="ECO:0000256" key="2">
    <source>
        <dbReference type="ARBA" id="ARBA00022448"/>
    </source>
</evidence>
<dbReference type="Proteomes" id="UP000008141">
    <property type="component" value="Unassembled WGS sequence"/>
</dbReference>
<dbReference type="AlphaFoldDB" id="E1ZJQ4"/>
<dbReference type="RefSeq" id="XP_005846007.1">
    <property type="nucleotide sequence ID" value="XM_005845945.1"/>
</dbReference>
<dbReference type="OMA" id="DKMACAS"/>
<dbReference type="Pfam" id="PF00514">
    <property type="entry name" value="Arm"/>
    <property type="match status" value="3"/>
</dbReference>
<keyword evidence="4" id="KW-0472">Membrane</keyword>
<keyword evidence="2" id="KW-0813">Transport</keyword>
<accession>E1ZJQ4</accession>
<name>E1ZJQ4_CHLVA</name>